<proteinExistence type="predicted"/>
<name>A0ABP5EDB5_9ACTN</name>
<reference evidence="2" key="1">
    <citation type="journal article" date="2019" name="Int. J. Syst. Evol. Microbiol.">
        <title>The Global Catalogue of Microorganisms (GCM) 10K type strain sequencing project: providing services to taxonomists for standard genome sequencing and annotation.</title>
        <authorList>
            <consortium name="The Broad Institute Genomics Platform"/>
            <consortium name="The Broad Institute Genome Sequencing Center for Infectious Disease"/>
            <person name="Wu L."/>
            <person name="Ma J."/>
        </authorList>
    </citation>
    <scope>NUCLEOTIDE SEQUENCE [LARGE SCALE GENOMIC DNA]</scope>
    <source>
        <strain evidence="2">JCM 16013</strain>
    </source>
</reference>
<evidence type="ECO:0000313" key="2">
    <source>
        <dbReference type="Proteomes" id="UP001499854"/>
    </source>
</evidence>
<evidence type="ECO:0000313" key="1">
    <source>
        <dbReference type="EMBL" id="GAA1995894.1"/>
    </source>
</evidence>
<gene>
    <name evidence="1" type="ORF">GCM10009838_70970</name>
</gene>
<organism evidence="1 2">
    <name type="scientific">Catenulispora subtropica</name>
    <dbReference type="NCBI Taxonomy" id="450798"/>
    <lineage>
        <taxon>Bacteria</taxon>
        <taxon>Bacillati</taxon>
        <taxon>Actinomycetota</taxon>
        <taxon>Actinomycetes</taxon>
        <taxon>Catenulisporales</taxon>
        <taxon>Catenulisporaceae</taxon>
        <taxon>Catenulispora</taxon>
    </lineage>
</organism>
<accession>A0ABP5EDB5</accession>
<comment type="caution">
    <text evidence="1">The sequence shown here is derived from an EMBL/GenBank/DDBJ whole genome shotgun (WGS) entry which is preliminary data.</text>
</comment>
<sequence length="49" mass="5486">MRWFTPLRGAGLVGPDARRLLESVSKADYYAIEAMRVEMAYPGALRTKA</sequence>
<dbReference type="EMBL" id="BAAAQM010000056">
    <property type="protein sequence ID" value="GAA1995894.1"/>
    <property type="molecule type" value="Genomic_DNA"/>
</dbReference>
<keyword evidence="2" id="KW-1185">Reference proteome</keyword>
<protein>
    <submittedName>
        <fullName evidence="1">Uncharacterized protein</fullName>
    </submittedName>
</protein>
<dbReference type="Proteomes" id="UP001499854">
    <property type="component" value="Unassembled WGS sequence"/>
</dbReference>